<name>A0AAW1KLW2_POPJA</name>
<keyword evidence="1" id="KW-0862">Zinc</keyword>
<keyword evidence="2" id="KW-1185">Reference proteome</keyword>
<dbReference type="GO" id="GO:0008270">
    <property type="term" value="F:zinc ion binding"/>
    <property type="evidence" value="ECO:0007669"/>
    <property type="project" value="UniProtKB-KW"/>
</dbReference>
<dbReference type="PANTHER" id="PTHR45913:SF21">
    <property type="entry name" value="DUF4371 DOMAIN-CONTAINING PROTEIN"/>
    <property type="match status" value="1"/>
</dbReference>
<gene>
    <name evidence="1" type="ORF">QE152_g22094</name>
</gene>
<comment type="caution">
    <text evidence="1">The sequence shown here is derived from an EMBL/GenBank/DDBJ whole genome shotgun (WGS) entry which is preliminary data.</text>
</comment>
<dbReference type="EMBL" id="JASPKY010000211">
    <property type="protein sequence ID" value="KAK9720365.1"/>
    <property type="molecule type" value="Genomic_DNA"/>
</dbReference>
<dbReference type="Proteomes" id="UP001458880">
    <property type="component" value="Unassembled WGS sequence"/>
</dbReference>
<dbReference type="PANTHER" id="PTHR45913">
    <property type="entry name" value="EPM2A-INTERACTING PROTEIN 1"/>
    <property type="match status" value="1"/>
</dbReference>
<dbReference type="AlphaFoldDB" id="A0AAW1KLW2"/>
<keyword evidence="1" id="KW-0479">Metal-binding</keyword>
<reference evidence="1 2" key="1">
    <citation type="journal article" date="2024" name="BMC Genomics">
        <title>De novo assembly and annotation of Popillia japonica's genome with initial clues to its potential as an invasive pest.</title>
        <authorList>
            <person name="Cucini C."/>
            <person name="Boschi S."/>
            <person name="Funari R."/>
            <person name="Cardaioli E."/>
            <person name="Iannotti N."/>
            <person name="Marturano G."/>
            <person name="Paoli F."/>
            <person name="Bruttini M."/>
            <person name="Carapelli A."/>
            <person name="Frati F."/>
            <person name="Nardi F."/>
        </authorList>
    </citation>
    <scope>NUCLEOTIDE SEQUENCE [LARGE SCALE GENOMIC DNA]</scope>
    <source>
        <strain evidence="1">DMR45628</strain>
    </source>
</reference>
<accession>A0AAW1KLW2</accession>
<keyword evidence="1" id="KW-0863">Zinc-finger</keyword>
<protein>
    <submittedName>
        <fullName evidence="1">Spin-doc zinc-finger</fullName>
    </submittedName>
</protein>
<proteinExistence type="predicted"/>
<evidence type="ECO:0000313" key="2">
    <source>
        <dbReference type="Proteomes" id="UP001458880"/>
    </source>
</evidence>
<sequence>MASSSRKVNTYHFHLEWEEQYFFTEVKGKNVCLLCNTSISVARKGNIERHHKAVHSKFEKSFPLSSGTRKEKLKQLKNQLVGQQSIFLKTADKNKAATEASYRVSQIIARKKKPYEDGEMIKQAFLEAADSLFANFKNKEEIVSAIKSMQLSVNTVMRRVEIMSNDIFLQLN</sequence>
<organism evidence="1 2">
    <name type="scientific">Popillia japonica</name>
    <name type="common">Japanese beetle</name>
    <dbReference type="NCBI Taxonomy" id="7064"/>
    <lineage>
        <taxon>Eukaryota</taxon>
        <taxon>Metazoa</taxon>
        <taxon>Ecdysozoa</taxon>
        <taxon>Arthropoda</taxon>
        <taxon>Hexapoda</taxon>
        <taxon>Insecta</taxon>
        <taxon>Pterygota</taxon>
        <taxon>Neoptera</taxon>
        <taxon>Endopterygota</taxon>
        <taxon>Coleoptera</taxon>
        <taxon>Polyphaga</taxon>
        <taxon>Scarabaeiformia</taxon>
        <taxon>Scarabaeidae</taxon>
        <taxon>Rutelinae</taxon>
        <taxon>Popillia</taxon>
    </lineage>
</organism>
<evidence type="ECO:0000313" key="1">
    <source>
        <dbReference type="EMBL" id="KAK9720365.1"/>
    </source>
</evidence>